<name>A0A1U8KVD0_GOSHI</name>
<dbReference type="GO" id="GO:0006891">
    <property type="term" value="P:intra-Golgi vesicle-mediated transport"/>
    <property type="evidence" value="ECO:0000318"/>
    <property type="project" value="GO_Central"/>
</dbReference>
<dbReference type="RefSeq" id="XP_016706366.1">
    <property type="nucleotide sequence ID" value="XM_016850877.2"/>
</dbReference>
<dbReference type="Proteomes" id="UP000818029">
    <property type="component" value="Chromosome D01"/>
</dbReference>
<feature type="transmembrane region" description="Helical" evidence="6">
    <location>
        <begin position="154"/>
        <end position="180"/>
    </location>
</feature>
<keyword evidence="5" id="KW-0333">Golgi apparatus</keyword>
<dbReference type="InterPro" id="IPR039652">
    <property type="entry name" value="Coatomer_zeta"/>
</dbReference>
<dbReference type="GO" id="GO:0006890">
    <property type="term" value="P:retrograde vesicle-mediated transport, Golgi to endoplasmic reticulum"/>
    <property type="evidence" value="ECO:0000318"/>
    <property type="project" value="GO_Central"/>
</dbReference>
<keyword evidence="4 5" id="KW-0472">Membrane</keyword>
<sequence length="197" mass="22975">MILAVLFANSKGNILVERPDSLDFFTKLPSLFAWSGLFTLFTWCLEMSASMLLCKYEYDELALAEVIFVITSAVKDVCGKLPTERLFLGKYGRICLTLDEIIWKIFFSSELELMELLDGHCDILALIAYQFEDINVLYCYFHDLTNLRLYITQIIWYCVFPVTHMYITCYVVSTGIIGIMRPLHLHELLMKLYQLRF</sequence>
<evidence type="ECO:0000313" key="8">
    <source>
        <dbReference type="RefSeq" id="XP_016706366.1"/>
    </source>
</evidence>
<dbReference type="KEGG" id="ghi:107921026"/>
<dbReference type="STRING" id="3635.A0A1U8KVD0"/>
<comment type="subunit">
    <text evidence="3 5">Oligomeric complex that consists of at least the alpha, beta, beta', gamma, delta, epsilon and zeta subunits.</text>
</comment>
<dbReference type="GO" id="GO:0000139">
    <property type="term" value="C:Golgi membrane"/>
    <property type="evidence" value="ECO:0007669"/>
    <property type="project" value="UniProtKB-SubCell"/>
</dbReference>
<accession>A0A1U8KVD0</accession>
<keyword evidence="7" id="KW-1185">Reference proteome</keyword>
<comment type="subcellular location">
    <subcellularLocation>
        <location evidence="5">Cytoplasm</location>
    </subcellularLocation>
    <subcellularLocation>
        <location evidence="1 5">Golgi apparatus membrane</location>
        <topology evidence="1 5">Peripheral membrane protein</topology>
        <orientation evidence="5">Cytoplasmic side</orientation>
    </subcellularLocation>
    <subcellularLocation>
        <location evidence="5">Cytoplasmic vesicle</location>
        <location evidence="5">COPI-coated vesicle membrane</location>
        <topology evidence="5">Peripheral membrane protein</topology>
        <orientation evidence="5">Cytoplasmic side</orientation>
    </subcellularLocation>
</comment>
<reference evidence="8" key="2">
    <citation type="submission" date="2025-08" db="UniProtKB">
        <authorList>
            <consortium name="RefSeq"/>
        </authorList>
    </citation>
    <scope>IDENTIFICATION</scope>
</reference>
<organism evidence="7 8">
    <name type="scientific">Gossypium hirsutum</name>
    <name type="common">Upland cotton</name>
    <name type="synonym">Gossypium mexicanum</name>
    <dbReference type="NCBI Taxonomy" id="3635"/>
    <lineage>
        <taxon>Eukaryota</taxon>
        <taxon>Viridiplantae</taxon>
        <taxon>Streptophyta</taxon>
        <taxon>Embryophyta</taxon>
        <taxon>Tracheophyta</taxon>
        <taxon>Spermatophyta</taxon>
        <taxon>Magnoliopsida</taxon>
        <taxon>eudicotyledons</taxon>
        <taxon>Gunneridae</taxon>
        <taxon>Pentapetalae</taxon>
        <taxon>rosids</taxon>
        <taxon>malvids</taxon>
        <taxon>Malvales</taxon>
        <taxon>Malvaceae</taxon>
        <taxon>Malvoideae</taxon>
        <taxon>Gossypium</taxon>
    </lineage>
</organism>
<dbReference type="AlphaFoldDB" id="A0A1U8KVD0"/>
<reference evidence="7" key="1">
    <citation type="journal article" date="2020" name="Nat. Genet.">
        <title>Genomic diversifications of five Gossypium allopolyploid species and their impact on cotton improvement.</title>
        <authorList>
            <person name="Chen Z.J."/>
            <person name="Sreedasyam A."/>
            <person name="Ando A."/>
            <person name="Song Q."/>
            <person name="De Santiago L.M."/>
            <person name="Hulse-Kemp A.M."/>
            <person name="Ding M."/>
            <person name="Ye W."/>
            <person name="Kirkbride R.C."/>
            <person name="Jenkins J."/>
            <person name="Plott C."/>
            <person name="Lovell J."/>
            <person name="Lin Y.M."/>
            <person name="Vaughn R."/>
            <person name="Liu B."/>
            <person name="Simpson S."/>
            <person name="Scheffler B.E."/>
            <person name="Wen L."/>
            <person name="Saski C.A."/>
            <person name="Grover C.E."/>
            <person name="Hu G."/>
            <person name="Conover J.L."/>
            <person name="Carlson J.W."/>
            <person name="Shu S."/>
            <person name="Boston L.B."/>
            <person name="Williams M."/>
            <person name="Peterson D.G."/>
            <person name="McGee K."/>
            <person name="Jones D.C."/>
            <person name="Wendel J.F."/>
            <person name="Stelly D.M."/>
            <person name="Grimwood J."/>
            <person name="Schmutz J."/>
        </authorList>
    </citation>
    <scope>NUCLEOTIDE SEQUENCE [LARGE SCALE GENOMIC DNA]</scope>
    <source>
        <strain evidence="7">cv. TM-1</strain>
    </source>
</reference>
<proteinExistence type="inferred from homology"/>
<evidence type="ECO:0000256" key="2">
    <source>
        <dbReference type="ARBA" id="ARBA00006972"/>
    </source>
</evidence>
<keyword evidence="5" id="KW-0968">Cytoplasmic vesicle</keyword>
<dbReference type="PaxDb" id="3635-A0A1U8KVD0"/>
<keyword evidence="6" id="KW-0812">Transmembrane</keyword>
<comment type="similarity">
    <text evidence="2 5">Belongs to the adaptor complexes small subunit family.</text>
</comment>
<dbReference type="GO" id="GO:0006886">
    <property type="term" value="P:intracellular protein transport"/>
    <property type="evidence" value="ECO:0000318"/>
    <property type="project" value="GO_Central"/>
</dbReference>
<keyword evidence="5" id="KW-0963">Cytoplasm</keyword>
<dbReference type="GO" id="GO:0030126">
    <property type="term" value="C:COPI vesicle coat"/>
    <property type="evidence" value="ECO:0000318"/>
    <property type="project" value="GO_Central"/>
</dbReference>
<keyword evidence="5" id="KW-0813">Transport</keyword>
<feature type="transmembrane region" description="Helical" evidence="6">
    <location>
        <begin position="31"/>
        <end position="54"/>
    </location>
</feature>
<evidence type="ECO:0000256" key="3">
    <source>
        <dbReference type="ARBA" id="ARBA00011775"/>
    </source>
</evidence>
<gene>
    <name evidence="8" type="primary">LOC107921026</name>
</gene>
<dbReference type="PANTHER" id="PTHR11043">
    <property type="entry name" value="ZETA-COAT PROTEIN"/>
    <property type="match status" value="1"/>
</dbReference>
<evidence type="ECO:0000256" key="6">
    <source>
        <dbReference type="SAM" id="Phobius"/>
    </source>
</evidence>
<keyword evidence="5" id="KW-0653">Protein transport</keyword>
<keyword evidence="5" id="KW-0931">ER-Golgi transport</keyword>
<evidence type="ECO:0000256" key="1">
    <source>
        <dbReference type="ARBA" id="ARBA00004395"/>
    </source>
</evidence>
<keyword evidence="6" id="KW-1133">Transmembrane helix</keyword>
<evidence type="ECO:0000256" key="4">
    <source>
        <dbReference type="ARBA" id="ARBA00023136"/>
    </source>
</evidence>
<protein>
    <recommendedName>
        <fullName evidence="5">Coatomer subunit zeta</fullName>
    </recommendedName>
</protein>
<evidence type="ECO:0000313" key="7">
    <source>
        <dbReference type="Proteomes" id="UP000818029"/>
    </source>
</evidence>
<comment type="function">
    <text evidence="5">The zeta subunit may be involved in regulating the coat assembly and, hence, the rate of biosynthetic protein transport due to its association-dissociation properties with the coatomer complex.</text>
</comment>
<dbReference type="GeneID" id="107921026"/>
<dbReference type="PANTHER" id="PTHR11043:SF1">
    <property type="entry name" value="TSET COMPLEX MEMBER TSTD"/>
    <property type="match status" value="1"/>
</dbReference>
<evidence type="ECO:0000256" key="5">
    <source>
        <dbReference type="RuleBase" id="RU366053"/>
    </source>
</evidence>